<evidence type="ECO:0000313" key="4">
    <source>
        <dbReference type="EMBL" id="TFF67456.1"/>
    </source>
</evidence>
<dbReference type="GO" id="GO:0008234">
    <property type="term" value="F:cysteine-type peptidase activity"/>
    <property type="evidence" value="ECO:0007669"/>
    <property type="project" value="InterPro"/>
</dbReference>
<dbReference type="CDD" id="cd02619">
    <property type="entry name" value="Peptidase_C1"/>
    <property type="match status" value="1"/>
</dbReference>
<gene>
    <name evidence="4" type="ORF">EQF91_00610</name>
</gene>
<comment type="similarity">
    <text evidence="1">Belongs to the peptidase C1 family.</text>
</comment>
<dbReference type="InterPro" id="IPR000169">
    <property type="entry name" value="Pept_cys_AS"/>
</dbReference>
<accession>A0A4R9C4N1</accession>
<dbReference type="RefSeq" id="WP_134768802.1">
    <property type="nucleotide sequence ID" value="NZ_JBFNFK010000030.1"/>
</dbReference>
<dbReference type="AlphaFoldDB" id="A0A4R9C4N1"/>
<comment type="caution">
    <text evidence="4">The sequence shown here is derived from an EMBL/GenBank/DDBJ whole genome shotgun (WGS) entry which is preliminary data.</text>
</comment>
<dbReference type="InterPro" id="IPR000668">
    <property type="entry name" value="Peptidase_C1A_C"/>
</dbReference>
<dbReference type="SUPFAM" id="SSF54001">
    <property type="entry name" value="Cysteine proteinases"/>
    <property type="match status" value="1"/>
</dbReference>
<keyword evidence="2" id="KW-0732">Signal</keyword>
<organism evidence="4 5">
    <name type="scientific">Helcococcus ovis</name>
    <dbReference type="NCBI Taxonomy" id="72026"/>
    <lineage>
        <taxon>Bacteria</taxon>
        <taxon>Bacillati</taxon>
        <taxon>Bacillota</taxon>
        <taxon>Tissierellia</taxon>
        <taxon>Tissierellales</taxon>
        <taxon>Peptoniphilaceae</taxon>
        <taxon>Helcococcus</taxon>
    </lineage>
</organism>
<dbReference type="Proteomes" id="UP000297454">
    <property type="component" value="Unassembled WGS sequence"/>
</dbReference>
<dbReference type="Pfam" id="PF00112">
    <property type="entry name" value="Peptidase_C1"/>
    <property type="match status" value="1"/>
</dbReference>
<proteinExistence type="inferred from homology"/>
<evidence type="ECO:0000259" key="3">
    <source>
        <dbReference type="SMART" id="SM00645"/>
    </source>
</evidence>
<evidence type="ECO:0000313" key="5">
    <source>
        <dbReference type="Proteomes" id="UP000297454"/>
    </source>
</evidence>
<feature type="signal peptide" evidence="2">
    <location>
        <begin position="1"/>
        <end position="28"/>
    </location>
</feature>
<dbReference type="Gene3D" id="3.90.70.10">
    <property type="entry name" value="Cysteine proteinases"/>
    <property type="match status" value="1"/>
</dbReference>
<reference evidence="4 5" key="1">
    <citation type="submission" date="2019-01" db="EMBL/GenBank/DDBJ databases">
        <title>Draft Genome Sequences of Helcococcus ovis Strains Isolated from the Uterus and Vagina of Dairy Cows with Metritis.</title>
        <authorList>
            <person name="Cunha F."/>
            <person name="Jeon S.J."/>
            <person name="Kutzer P."/>
            <person name="Galvao K.N."/>
        </authorList>
    </citation>
    <scope>NUCLEOTIDE SEQUENCE [LARGE SCALE GENOMIC DNA]</scope>
    <source>
        <strain evidence="4 5">KG-37</strain>
    </source>
</reference>
<dbReference type="EMBL" id="SCFR01000002">
    <property type="protein sequence ID" value="TFF67456.1"/>
    <property type="molecule type" value="Genomic_DNA"/>
</dbReference>
<dbReference type="InterPro" id="IPR038765">
    <property type="entry name" value="Papain-like_cys_pep_sf"/>
</dbReference>
<dbReference type="GO" id="GO:0006508">
    <property type="term" value="P:proteolysis"/>
    <property type="evidence" value="ECO:0007669"/>
    <property type="project" value="InterPro"/>
</dbReference>
<dbReference type="SMART" id="SM00645">
    <property type="entry name" value="Pept_C1"/>
    <property type="match status" value="1"/>
</dbReference>
<keyword evidence="5" id="KW-1185">Reference proteome</keyword>
<name>A0A4R9C4N1_9FIRM</name>
<dbReference type="PANTHER" id="PTHR12411">
    <property type="entry name" value="CYSTEINE PROTEASE FAMILY C1-RELATED"/>
    <property type="match status" value="1"/>
</dbReference>
<sequence length="725" mass="82937">MKLTKNLRKIITFTIASFLLLEPVSAFAVSVRYETPKEYLTEVKNQGRTGTCWAHATMGAIEIAYKKATGRTVDLSETHLAYHIHDGAKLDGASLTSATPYLMRLDGPVGETEYPTIKDSVPLYQNSGTYVLPGHNSMEDLGKYKYKFAVGNIIESDISNVKENIEKYGAVTAAYYDNTESGFSGNYNASGSYYGFGRKSNEPERLKRFFYNPDLVYHYAPNPMNEIVMAPNHAVVLVGWDDNKEIVNQRGQRAVGAFKVRQSRGPEFGDNGYMWISYDTFPKESFQVLRINGLDVLSPVKNTFYSYGNFLSKENSRKVYTFGKDGFDKSSLGHTFKRTTVDMVNVYDKNDNKREYLTNIQFINEVGKNLSYEIQVAMLNGHSTEDVEKANYTKVASGVSNDKGVNTISISPLEITKNKFAIRLILKNENGVYISVAKDIKSTGSSIISTPTYTPDSNFSFINTDYGFIPYNNDIYINAFTQSDNKSSFNSLYEEKVKNVISVTKDKETFIYVDKNASESYVREHLLSIGNRLRVDYTDEKGKIQSKVFEIKDYVLKNGYFVPIITDYTDVDKDLHNSIRDKINKNEDLFKYYVYLNKTSHANRYNVEDRNYDRNNYINDNSYNSYNRNISRQNRNNRSSDIFREAQLSKFDKTVLTYKLQKNYNKTVLLTNTQKEDVKIRVNGALIGAENIRIIDDILYIELYNELSNSDRIEVSFNENSISRY</sequence>
<feature type="domain" description="Peptidase C1A papain C-terminal" evidence="3">
    <location>
        <begin position="27"/>
        <end position="283"/>
    </location>
</feature>
<dbReference type="InterPro" id="IPR013128">
    <property type="entry name" value="Peptidase_C1A"/>
</dbReference>
<evidence type="ECO:0000256" key="2">
    <source>
        <dbReference type="SAM" id="SignalP"/>
    </source>
</evidence>
<feature type="chain" id="PRO_5020259886" description="Peptidase C1A papain C-terminal domain-containing protein" evidence="2">
    <location>
        <begin position="29"/>
        <end position="725"/>
    </location>
</feature>
<protein>
    <recommendedName>
        <fullName evidence="3">Peptidase C1A papain C-terminal domain-containing protein</fullName>
    </recommendedName>
</protein>
<dbReference type="PROSITE" id="PS00139">
    <property type="entry name" value="THIOL_PROTEASE_CYS"/>
    <property type="match status" value="1"/>
</dbReference>
<evidence type="ECO:0000256" key="1">
    <source>
        <dbReference type="ARBA" id="ARBA00008455"/>
    </source>
</evidence>